<dbReference type="Gene3D" id="1.50.10.10">
    <property type="match status" value="1"/>
</dbReference>
<dbReference type="RefSeq" id="WP_205108900.1">
    <property type="nucleotide sequence ID" value="NZ_JACJJL010000008.1"/>
</dbReference>
<gene>
    <name evidence="1" type="ORF">H6B30_06025</name>
</gene>
<dbReference type="InterPro" id="IPR028028">
    <property type="entry name" value="DUF4450"/>
</dbReference>
<sequence length="989" mass="111077">MIANNRTLRTATLAALFLAAVGVPAQKRIGDFIESRSYNDDKRGTERSLQYRPDGRDFVSVNGKNEYTRALYGGYTDYRIETSDRPIFAIYKKRNYRNVRFRAIYDGREYPLEATEWCEARYSEGSRRYVVKDKSWGNAALYIDVVALVDSEGAVWQFRAEGFAKPLKVKALVCNIADRRLRRNGDMGADKPGCFAPAPNDDGLVTAEWDASGESYFTVSGVEIAKMPAAEAAKQFGATKERNRLMAARVEFNTPDPFINTLGGALVMAADGDWDGQTWLHGCIGWRMPLAGWRAGFLGDVLGWNDRAVSHFDAYAKSQVTNVPPTIPHPSQDPGKNLARAEKKWGTQMYSNGYICRNPERNDQMHHYDMNLNYIDELLWHFSYDADTAYMRKMWPVIKLHLEWEKRNFDPDNDGLYDAYCCIWASDALYYNGGSATHSSAYNYRGNLLAARIAEIIGEDAEPYRAEAERILKAMNERLWLADKGHWVEYEDRMGLGRKHESAAVWSIYTPIDCGAGSPEQFYRATRYVDRNIPHIPVIADGKLYGSTISTSNWLPYSWSINNVAAAEVMHTALAYYEAGRNEAAFMLMKANIMDQMYIGQSPANFGQISFYDAARGECYRDFGDCIGISARTLLQGLFGIVPDALNGRCFIRPGFPQSWDSASVRTPYMEYSFKRSGDSLVYDITQNFTRPLRIVVRQNIGGGKYKEITGTAEKHQVIKTPIPAMLIEPAIDENVQHTVDPVAYGLAEPDTSGKFRKVNIDKFFNSEVDDIYKNKYLSPRPPYTSLELPTQGVGEWCHPDMTADVNDSVFRTLIADGEFSVAGVPFRTPAEGHNIAYTSLWDNYPDSIEIPLKGKAASAYLLMAGSTNHMQSRIDNALVIAEYKDGTSDTLHLVNPDNWCPIEQDYFVDGKAFYTTAPRPYRVALGTGMVSRDFGAELNIKEVYGRPIPGGAAQMLRMPLDGQKKLKSIKLRTLSNDVVVGLMGVTLQ</sequence>
<organism evidence="1 2">
    <name type="scientific">Marseilla massiliensis</name>
    <dbReference type="NCBI Taxonomy" id="1841864"/>
    <lineage>
        <taxon>Bacteria</taxon>
        <taxon>Pseudomonadati</taxon>
        <taxon>Bacteroidota</taxon>
        <taxon>Bacteroidia</taxon>
        <taxon>Bacteroidales</taxon>
        <taxon>Prevotellaceae</taxon>
        <taxon>Marseilla</taxon>
    </lineage>
</organism>
<dbReference type="Proteomes" id="UP000764045">
    <property type="component" value="Unassembled WGS sequence"/>
</dbReference>
<accession>A0A939B480</accession>
<dbReference type="InterPro" id="IPR012341">
    <property type="entry name" value="6hp_glycosidase-like_sf"/>
</dbReference>
<reference evidence="1 2" key="1">
    <citation type="journal article" date="2021" name="Sci. Rep.">
        <title>The distribution of antibiotic resistance genes in chicken gut microbiota commensals.</title>
        <authorList>
            <person name="Juricova H."/>
            <person name="Matiasovicova J."/>
            <person name="Kubasova T."/>
            <person name="Cejkova D."/>
            <person name="Rychlik I."/>
        </authorList>
    </citation>
    <scope>NUCLEOTIDE SEQUENCE [LARGE SCALE GENOMIC DNA]</scope>
    <source>
        <strain evidence="1 2">An819</strain>
    </source>
</reference>
<proteinExistence type="predicted"/>
<evidence type="ECO:0000313" key="2">
    <source>
        <dbReference type="Proteomes" id="UP000764045"/>
    </source>
</evidence>
<evidence type="ECO:0000313" key="1">
    <source>
        <dbReference type="EMBL" id="MBM6661315.1"/>
    </source>
</evidence>
<dbReference type="SUPFAM" id="SSF48208">
    <property type="entry name" value="Six-hairpin glycosidases"/>
    <property type="match status" value="1"/>
</dbReference>
<protein>
    <submittedName>
        <fullName evidence="1">DUF4450 domain-containing protein</fullName>
    </submittedName>
</protein>
<dbReference type="AlphaFoldDB" id="A0A939B480"/>
<dbReference type="InterPro" id="IPR008928">
    <property type="entry name" value="6-hairpin_glycosidase_sf"/>
</dbReference>
<name>A0A939B480_9BACT</name>
<keyword evidence="2" id="KW-1185">Reference proteome</keyword>
<dbReference type="Pfam" id="PF14614">
    <property type="entry name" value="DUF4450"/>
    <property type="match status" value="1"/>
</dbReference>
<comment type="caution">
    <text evidence="1">The sequence shown here is derived from an EMBL/GenBank/DDBJ whole genome shotgun (WGS) entry which is preliminary data.</text>
</comment>
<dbReference type="EMBL" id="JACJJL010000008">
    <property type="protein sequence ID" value="MBM6661315.1"/>
    <property type="molecule type" value="Genomic_DNA"/>
</dbReference>
<dbReference type="GO" id="GO:0005975">
    <property type="term" value="P:carbohydrate metabolic process"/>
    <property type="evidence" value="ECO:0007669"/>
    <property type="project" value="InterPro"/>
</dbReference>